<keyword evidence="2" id="KW-0472">Membrane</keyword>
<evidence type="ECO:0000313" key="5">
    <source>
        <dbReference type="EMBL" id="NSL55798.1"/>
    </source>
</evidence>
<gene>
    <name evidence="5" type="ORF">HJ583_012235</name>
</gene>
<keyword evidence="6" id="KW-1185">Reference proteome</keyword>
<sequence>MMKKQIIALTLLSCLSSLAAAAEYGQVMSSTAVTREVLTPQRTCRDEQVEVEQPHNAAGSVIGAVAGGILGSTVGRGAGNAAATAAGVIAGAVVGDQVANADKGTTTRTVRRCSTRQVRSQQIIGYDVVYEYAGRRYTTRLANEPGERIPLQIGPAASVVQDDDQAYDTTETVIEEPAVVTRRAAPVYVTPPVVLHWDLWPGPRGPYGPHHR</sequence>
<feature type="chain" id="PRO_5047111857" evidence="3">
    <location>
        <begin position="22"/>
        <end position="212"/>
    </location>
</feature>
<comment type="subcellular location">
    <subcellularLocation>
        <location evidence="1">Membrane</location>
    </subcellularLocation>
</comment>
<dbReference type="InterPro" id="IPR051407">
    <property type="entry name" value="Bact_OM_lipoprot/Surf_antigen"/>
</dbReference>
<dbReference type="EMBL" id="JABCSC020000003">
    <property type="protein sequence ID" value="NSL55798.1"/>
    <property type="molecule type" value="Genomic_DNA"/>
</dbReference>
<evidence type="ECO:0000256" key="1">
    <source>
        <dbReference type="ARBA" id="ARBA00004370"/>
    </source>
</evidence>
<name>A0ABX2IIV1_9RHOO</name>
<comment type="caution">
    <text evidence="5">The sequence shown here is derived from an EMBL/GenBank/DDBJ whole genome shotgun (WGS) entry which is preliminary data.</text>
</comment>
<feature type="domain" description="Glycine zipper 2TM" evidence="4">
    <location>
        <begin position="59"/>
        <end position="98"/>
    </location>
</feature>
<feature type="signal peptide" evidence="3">
    <location>
        <begin position="1"/>
        <end position="21"/>
    </location>
</feature>
<proteinExistence type="predicted"/>
<protein>
    <submittedName>
        <fullName evidence="5">Glycine zipper 2TM domain-containing protein</fullName>
    </submittedName>
</protein>
<dbReference type="NCBIfam" id="NF008437">
    <property type="entry name" value="PRK11280.1"/>
    <property type="match status" value="1"/>
</dbReference>
<accession>A0ABX2IIV1</accession>
<evidence type="ECO:0000256" key="3">
    <source>
        <dbReference type="SAM" id="SignalP"/>
    </source>
</evidence>
<reference evidence="5 6" key="1">
    <citation type="submission" date="2020-06" db="EMBL/GenBank/DDBJ databases">
        <title>Draft genome of Uliginosibacterium sp. IMCC34675.</title>
        <authorList>
            <person name="Song J."/>
        </authorList>
    </citation>
    <scope>NUCLEOTIDE SEQUENCE [LARGE SCALE GENOMIC DNA]</scope>
    <source>
        <strain evidence="5 6">IMCC34675</strain>
    </source>
</reference>
<dbReference type="Proteomes" id="UP000778523">
    <property type="component" value="Unassembled WGS sequence"/>
</dbReference>
<dbReference type="RefSeq" id="WP_170022191.1">
    <property type="nucleotide sequence ID" value="NZ_JABCSC020000003.1"/>
</dbReference>
<dbReference type="InterPro" id="IPR008816">
    <property type="entry name" value="Gly_zipper_2TM_dom"/>
</dbReference>
<evidence type="ECO:0000256" key="2">
    <source>
        <dbReference type="ARBA" id="ARBA00023136"/>
    </source>
</evidence>
<evidence type="ECO:0000313" key="6">
    <source>
        <dbReference type="Proteomes" id="UP000778523"/>
    </source>
</evidence>
<keyword evidence="3" id="KW-0732">Signal</keyword>
<dbReference type="Pfam" id="PF05433">
    <property type="entry name" value="Rick_17kDa_Anti"/>
    <property type="match status" value="1"/>
</dbReference>
<evidence type="ECO:0000259" key="4">
    <source>
        <dbReference type="Pfam" id="PF05433"/>
    </source>
</evidence>
<dbReference type="PANTHER" id="PTHR35603:SF2">
    <property type="entry name" value="OUTER MEMBRANE LIPOPROTEIN"/>
    <property type="match status" value="1"/>
</dbReference>
<organism evidence="5 6">
    <name type="scientific">Uliginosibacterium aquaticum</name>
    <dbReference type="NCBI Taxonomy" id="2731212"/>
    <lineage>
        <taxon>Bacteria</taxon>
        <taxon>Pseudomonadati</taxon>
        <taxon>Pseudomonadota</taxon>
        <taxon>Betaproteobacteria</taxon>
        <taxon>Rhodocyclales</taxon>
        <taxon>Zoogloeaceae</taxon>
        <taxon>Uliginosibacterium</taxon>
    </lineage>
</organism>
<dbReference type="PANTHER" id="PTHR35603">
    <property type="match status" value="1"/>
</dbReference>